<gene>
    <name evidence="1" type="ORF">AMYX_25770</name>
</gene>
<dbReference type="EMBL" id="BJTG01000005">
    <property type="protein sequence ID" value="GEJ57836.1"/>
    <property type="molecule type" value="Genomic_DNA"/>
</dbReference>
<accession>A0A7I9VN46</accession>
<evidence type="ECO:0000313" key="1">
    <source>
        <dbReference type="EMBL" id="GEJ57836.1"/>
    </source>
</evidence>
<proteinExistence type="predicted"/>
<dbReference type="AlphaFoldDB" id="A0A7I9VN46"/>
<name>A0A7I9VN46_9BACT</name>
<protein>
    <submittedName>
        <fullName evidence="1">Uncharacterized protein</fullName>
    </submittedName>
</protein>
<comment type="caution">
    <text evidence="1">The sequence shown here is derived from an EMBL/GenBank/DDBJ whole genome shotgun (WGS) entry which is preliminary data.</text>
</comment>
<reference evidence="2" key="1">
    <citation type="journal article" date="2020" name="Appl. Environ. Microbiol.">
        <title>Diazotrophic Anaeromyxobacter Isolates from Soils.</title>
        <authorList>
            <person name="Masuda Y."/>
            <person name="Yamanaka H."/>
            <person name="Xu Z.X."/>
            <person name="Shiratori Y."/>
            <person name="Aono T."/>
            <person name="Amachi S."/>
            <person name="Senoo K."/>
            <person name="Itoh H."/>
        </authorList>
    </citation>
    <scope>NUCLEOTIDE SEQUENCE [LARGE SCALE GENOMIC DNA]</scope>
    <source>
        <strain evidence="2">R267</strain>
    </source>
</reference>
<sequence>MHNVVDLALCAAARRALHRVLEDRGLGFFVKPGRGRAPHLDTRRIAWVVEAARRRARGRHRDPDAVARTRRVVRRELIRCMAARMVHAGL</sequence>
<organism evidence="1 2">
    <name type="scientific">Anaeromyxobacter diazotrophicus</name>
    <dbReference type="NCBI Taxonomy" id="2590199"/>
    <lineage>
        <taxon>Bacteria</taxon>
        <taxon>Pseudomonadati</taxon>
        <taxon>Myxococcota</taxon>
        <taxon>Myxococcia</taxon>
        <taxon>Myxococcales</taxon>
        <taxon>Cystobacterineae</taxon>
        <taxon>Anaeromyxobacteraceae</taxon>
        <taxon>Anaeromyxobacter</taxon>
    </lineage>
</organism>
<dbReference type="Proteomes" id="UP000503640">
    <property type="component" value="Unassembled WGS sequence"/>
</dbReference>
<dbReference type="RefSeq" id="WP_176065754.1">
    <property type="nucleotide sequence ID" value="NZ_BJTG01000005.1"/>
</dbReference>
<evidence type="ECO:0000313" key="2">
    <source>
        <dbReference type="Proteomes" id="UP000503640"/>
    </source>
</evidence>
<keyword evidence="2" id="KW-1185">Reference proteome</keyword>